<dbReference type="KEGG" id="kra:Krad_1924"/>
<evidence type="ECO:0000313" key="1">
    <source>
        <dbReference type="EMBL" id="ABS03410.1"/>
    </source>
</evidence>
<evidence type="ECO:0000313" key="2">
    <source>
        <dbReference type="Proteomes" id="UP000001116"/>
    </source>
</evidence>
<accession>A6W9C1</accession>
<dbReference type="EMBL" id="CP000750">
    <property type="protein sequence ID" value="ABS03410.1"/>
    <property type="molecule type" value="Genomic_DNA"/>
</dbReference>
<organism evidence="1 2">
    <name type="scientific">Kineococcus radiotolerans (strain ATCC BAA-149 / DSM 14245 / SRS30216)</name>
    <dbReference type="NCBI Taxonomy" id="266940"/>
    <lineage>
        <taxon>Bacteria</taxon>
        <taxon>Bacillati</taxon>
        <taxon>Actinomycetota</taxon>
        <taxon>Actinomycetes</taxon>
        <taxon>Kineosporiales</taxon>
        <taxon>Kineosporiaceae</taxon>
        <taxon>Kineococcus</taxon>
    </lineage>
</organism>
<sequence>MPPVPRYDRDEVARRSGHASWQRAVEATAHLSQQEAGRLLGVSHPTIRTWRAELGLGVAAPRASAGQLKAAFAQDPGDDRHGSANGYRNLGCRCDRCTRAWTGYQRARREADRGGDAAGA</sequence>
<gene>
    <name evidence="1" type="ordered locus">Krad_1924</name>
</gene>
<reference evidence="2" key="1">
    <citation type="journal article" date="2008" name="PLoS ONE">
        <title>Survival in nuclear waste, extreme resistance, and potential applications gleaned from the genome sequence of Kineococcus radiotolerans SRS30216.</title>
        <authorList>
            <person name="Bagwell C.E."/>
            <person name="Bhat S."/>
            <person name="Hawkins G.M."/>
            <person name="Smith B.W."/>
            <person name="Biswas T."/>
            <person name="Hoover T.R."/>
            <person name="Saunders E."/>
            <person name="Han C.S."/>
            <person name="Tsodikov O.V."/>
            <person name="Shimkets L.J."/>
        </authorList>
    </citation>
    <scope>NUCLEOTIDE SEQUENCE [LARGE SCALE GENOMIC DNA]</scope>
    <source>
        <strain evidence="2">ATCC BAA-149 / DSM 14245 / SRS30216</strain>
    </source>
</reference>
<dbReference type="STRING" id="266940.Krad_1924"/>
<protein>
    <submittedName>
        <fullName evidence="1">Uncharacterized protein</fullName>
    </submittedName>
</protein>
<proteinExistence type="predicted"/>
<name>A6W9C1_KINRD</name>
<dbReference type="AlphaFoldDB" id="A6W9C1"/>
<dbReference type="HOGENOM" id="CLU_2046514_0_0_11"/>
<dbReference type="Proteomes" id="UP000001116">
    <property type="component" value="Chromosome"/>
</dbReference>
<keyword evidence="2" id="KW-1185">Reference proteome</keyword>